<dbReference type="Gene3D" id="3.20.20.70">
    <property type="entry name" value="Aldolase class I"/>
    <property type="match status" value="1"/>
</dbReference>
<dbReference type="Proteomes" id="UP000055590">
    <property type="component" value="Chromosome"/>
</dbReference>
<keyword evidence="7 9" id="KW-0808">Transferase</keyword>
<dbReference type="GO" id="GO:0034355">
    <property type="term" value="P:NAD+ biosynthetic process via the salvage pathway"/>
    <property type="evidence" value="ECO:0007669"/>
    <property type="project" value="TreeGrafter"/>
</dbReference>
<dbReference type="NCBIfam" id="TIGR01513">
    <property type="entry name" value="NAPRTase_put"/>
    <property type="match status" value="1"/>
</dbReference>
<evidence type="ECO:0000256" key="9">
    <source>
        <dbReference type="RuleBase" id="RU365100"/>
    </source>
</evidence>
<dbReference type="PIRSF" id="PIRSF000484">
    <property type="entry name" value="NAPRT"/>
    <property type="match status" value="1"/>
</dbReference>
<evidence type="ECO:0000256" key="7">
    <source>
        <dbReference type="ARBA" id="ARBA00022679"/>
    </source>
</evidence>
<feature type="domain" description="Quinolinate phosphoribosyl transferase C-terminal" evidence="10">
    <location>
        <begin position="139"/>
        <end position="309"/>
    </location>
</feature>
<protein>
    <recommendedName>
        <fullName evidence="3 9">Nicotinate phosphoribosyltransferase</fullName>
        <ecNumber evidence="3 9">6.3.4.21</ecNumber>
    </recommendedName>
</protein>
<dbReference type="GO" id="GO:0004514">
    <property type="term" value="F:nicotinate-nucleotide diphosphorylase (carboxylating) activity"/>
    <property type="evidence" value="ECO:0007669"/>
    <property type="project" value="InterPro"/>
</dbReference>
<dbReference type="InterPro" id="IPR013785">
    <property type="entry name" value="Aldolase_TIM"/>
</dbReference>
<dbReference type="PANTHER" id="PTHR11098:SF1">
    <property type="entry name" value="NICOTINATE PHOSPHORIBOSYLTRANSFERASE"/>
    <property type="match status" value="1"/>
</dbReference>
<dbReference type="Pfam" id="PF17767">
    <property type="entry name" value="NAPRTase_N"/>
    <property type="match status" value="1"/>
</dbReference>
<evidence type="ECO:0000256" key="3">
    <source>
        <dbReference type="ARBA" id="ARBA00013236"/>
    </source>
</evidence>
<comment type="function">
    <text evidence="9">Catalyzes the first step in the biosynthesis of NAD from nicotinic acid, the ATP-dependent synthesis of beta-nicotinate D-ribonucleotide from nicotinate and 5-phospho-D-ribose 1-phosphate.</text>
</comment>
<dbReference type="Gene3D" id="3.20.140.10">
    <property type="entry name" value="nicotinate phosphoribosyltransferase"/>
    <property type="match status" value="1"/>
</dbReference>
<keyword evidence="13" id="KW-1185">Reference proteome</keyword>
<accession>A0A0K1PAN4</accession>
<dbReference type="AlphaFoldDB" id="A0A0K1PAN4"/>
<dbReference type="SUPFAM" id="SSF54675">
    <property type="entry name" value="Nicotinate/Quinolinate PRTase N-terminal domain-like"/>
    <property type="match status" value="1"/>
</dbReference>
<dbReference type="STRING" id="1391653.AKJ08_0561"/>
<comment type="pathway">
    <text evidence="1 9">Cofactor biosynthesis; NAD(+) biosynthesis; nicotinate D-ribonucleotide from nicotinate: step 1/1.</text>
</comment>
<dbReference type="Pfam" id="PF01729">
    <property type="entry name" value="QRPTase_C"/>
    <property type="match status" value="1"/>
</dbReference>
<evidence type="ECO:0000256" key="8">
    <source>
        <dbReference type="ARBA" id="ARBA00048668"/>
    </source>
</evidence>
<evidence type="ECO:0000256" key="6">
    <source>
        <dbReference type="ARBA" id="ARBA00022642"/>
    </source>
</evidence>
<dbReference type="EC" id="6.3.4.21" evidence="3 9"/>
<dbReference type="RefSeq" id="WP_050724660.1">
    <property type="nucleotide sequence ID" value="NZ_CP012332.1"/>
</dbReference>
<dbReference type="KEGG" id="vin:AKJ08_0561"/>
<proteinExistence type="inferred from homology"/>
<dbReference type="NCBIfam" id="NF009131">
    <property type="entry name" value="PRK12484.1"/>
    <property type="match status" value="1"/>
</dbReference>
<dbReference type="UniPathway" id="UPA00253">
    <property type="reaction ID" value="UER00457"/>
</dbReference>
<evidence type="ECO:0000313" key="13">
    <source>
        <dbReference type="Proteomes" id="UP000055590"/>
    </source>
</evidence>
<dbReference type="GO" id="GO:0005829">
    <property type="term" value="C:cytosol"/>
    <property type="evidence" value="ECO:0007669"/>
    <property type="project" value="TreeGrafter"/>
</dbReference>
<organism evidence="12 13">
    <name type="scientific">Vulgatibacter incomptus</name>
    <dbReference type="NCBI Taxonomy" id="1391653"/>
    <lineage>
        <taxon>Bacteria</taxon>
        <taxon>Pseudomonadati</taxon>
        <taxon>Myxococcota</taxon>
        <taxon>Myxococcia</taxon>
        <taxon>Myxococcales</taxon>
        <taxon>Cystobacterineae</taxon>
        <taxon>Vulgatibacteraceae</taxon>
        <taxon>Vulgatibacter</taxon>
    </lineage>
</organism>
<dbReference type="GO" id="GO:0004516">
    <property type="term" value="F:nicotinate phosphoribosyltransferase activity"/>
    <property type="evidence" value="ECO:0007669"/>
    <property type="project" value="UniProtKB-UniRule"/>
</dbReference>
<dbReference type="InterPro" id="IPR002638">
    <property type="entry name" value="Quinolinate_PRibosylTrfase_C"/>
</dbReference>
<evidence type="ECO:0000313" key="12">
    <source>
        <dbReference type="EMBL" id="AKU90174.1"/>
    </source>
</evidence>
<dbReference type="FunFam" id="3.20.20.70:FF:000076">
    <property type="entry name" value="Nicotinate phosphoribosyltransferase"/>
    <property type="match status" value="1"/>
</dbReference>
<reference evidence="12 13" key="1">
    <citation type="submission" date="2015-08" db="EMBL/GenBank/DDBJ databases">
        <authorList>
            <person name="Babu N.S."/>
            <person name="Beckwith C.J."/>
            <person name="Beseler K.G."/>
            <person name="Brison A."/>
            <person name="Carone J.V."/>
            <person name="Caskin T.P."/>
            <person name="Diamond M."/>
            <person name="Durham M.E."/>
            <person name="Foxe J.M."/>
            <person name="Go M."/>
            <person name="Henderson B.A."/>
            <person name="Jones I.B."/>
            <person name="McGettigan J.A."/>
            <person name="Micheletti S.J."/>
            <person name="Nasrallah M.E."/>
            <person name="Ortiz D."/>
            <person name="Piller C.R."/>
            <person name="Privatt S.R."/>
            <person name="Schneider S.L."/>
            <person name="Sharp S."/>
            <person name="Smith T.C."/>
            <person name="Stanton J.D."/>
            <person name="Ullery H.E."/>
            <person name="Wilson R.J."/>
            <person name="Serrano M.G."/>
            <person name="Buck G."/>
            <person name="Lee V."/>
            <person name="Wang Y."/>
            <person name="Carvalho R."/>
            <person name="Voegtly L."/>
            <person name="Shi R."/>
            <person name="Duckworth R."/>
            <person name="Johnson A."/>
            <person name="Loviza R."/>
            <person name="Walstead R."/>
            <person name="Shah Z."/>
            <person name="Kiflezghi M."/>
            <person name="Wade K."/>
            <person name="Ball S.L."/>
            <person name="Bradley K.W."/>
            <person name="Asai D.J."/>
            <person name="Bowman C.A."/>
            <person name="Russell D.A."/>
            <person name="Pope W.H."/>
            <person name="Jacobs-Sera D."/>
            <person name="Hendrix R.W."/>
            <person name="Hatfull G.F."/>
        </authorList>
    </citation>
    <scope>NUCLEOTIDE SEQUENCE [LARGE SCALE GENOMIC DNA]</scope>
    <source>
        <strain evidence="12 13">DSM 27710</strain>
    </source>
</reference>
<comment type="similarity">
    <text evidence="2 9">Belongs to the NAPRTase family.</text>
</comment>
<evidence type="ECO:0000256" key="1">
    <source>
        <dbReference type="ARBA" id="ARBA00004952"/>
    </source>
</evidence>
<evidence type="ECO:0000256" key="5">
    <source>
        <dbReference type="ARBA" id="ARBA00022598"/>
    </source>
</evidence>
<evidence type="ECO:0000259" key="10">
    <source>
        <dbReference type="Pfam" id="PF01729"/>
    </source>
</evidence>
<dbReference type="SUPFAM" id="SSF51690">
    <property type="entry name" value="Nicotinate/Quinolinate PRTase C-terminal domain-like"/>
    <property type="match status" value="1"/>
</dbReference>
<dbReference type="InterPro" id="IPR007229">
    <property type="entry name" value="Nic_PRibTrfase-Fam"/>
</dbReference>
<name>A0A0K1PAN4_9BACT</name>
<evidence type="ECO:0000256" key="4">
    <source>
        <dbReference type="ARBA" id="ARBA00022553"/>
    </source>
</evidence>
<comment type="PTM">
    <text evidence="9">Transiently phosphorylated on a His residue during the reaction cycle. Phosphorylation strongly increases the affinity for substrates and increases the rate of nicotinate D-ribonucleotide production. Dephosphorylation regenerates the low-affinity form of the enzyme, leading to product release.</text>
</comment>
<dbReference type="InterPro" id="IPR006405">
    <property type="entry name" value="Nic_PRibTrfase_pncB"/>
</dbReference>
<dbReference type="NCBIfam" id="NF006696">
    <property type="entry name" value="PRK09243.1-3"/>
    <property type="match status" value="1"/>
</dbReference>
<keyword evidence="4" id="KW-0597">Phosphoprotein</keyword>
<feature type="domain" description="Nicotinate phosphoribosyltransferase N-terminal" evidence="11">
    <location>
        <begin position="5"/>
        <end position="134"/>
    </location>
</feature>
<keyword evidence="12" id="KW-0328">Glycosyltransferase</keyword>
<evidence type="ECO:0000256" key="2">
    <source>
        <dbReference type="ARBA" id="ARBA00010897"/>
    </source>
</evidence>
<evidence type="ECO:0000259" key="11">
    <source>
        <dbReference type="Pfam" id="PF17767"/>
    </source>
</evidence>
<dbReference type="GO" id="GO:0047280">
    <property type="term" value="F:nicotinamide phosphoribosyltransferase activity"/>
    <property type="evidence" value="ECO:0007669"/>
    <property type="project" value="UniProtKB-ARBA"/>
</dbReference>
<dbReference type="OrthoDB" id="9771406at2"/>
<keyword evidence="6 9" id="KW-0662">Pyridine nucleotide biosynthesis</keyword>
<dbReference type="InterPro" id="IPR036068">
    <property type="entry name" value="Nicotinate_pribotase-like_C"/>
</dbReference>
<dbReference type="PANTHER" id="PTHR11098">
    <property type="entry name" value="NICOTINATE PHOSPHORIBOSYLTRANSFERASE"/>
    <property type="match status" value="1"/>
</dbReference>
<comment type="catalytic activity">
    <reaction evidence="8 9">
        <text>5-phospho-alpha-D-ribose 1-diphosphate + nicotinate + ATP + H2O = nicotinate beta-D-ribonucleotide + ADP + phosphate + diphosphate</text>
        <dbReference type="Rhea" id="RHEA:36163"/>
        <dbReference type="ChEBI" id="CHEBI:15377"/>
        <dbReference type="ChEBI" id="CHEBI:30616"/>
        <dbReference type="ChEBI" id="CHEBI:32544"/>
        <dbReference type="ChEBI" id="CHEBI:33019"/>
        <dbReference type="ChEBI" id="CHEBI:43474"/>
        <dbReference type="ChEBI" id="CHEBI:57502"/>
        <dbReference type="ChEBI" id="CHEBI:58017"/>
        <dbReference type="ChEBI" id="CHEBI:456216"/>
        <dbReference type="EC" id="6.3.4.21"/>
    </reaction>
</comment>
<dbReference type="EMBL" id="CP012332">
    <property type="protein sequence ID" value="AKU90174.1"/>
    <property type="molecule type" value="Genomic_DNA"/>
</dbReference>
<dbReference type="PATRIC" id="fig|1391653.3.peg.578"/>
<gene>
    <name evidence="12" type="ORF">AKJ08_0561</name>
</gene>
<sequence>MGAALQTDLYELTMAAAYLREGSSERRAVFELYVRHLPPSRGYGIAAGLEAALRFLEELRFTPEELEALEALPALAEGFRVSGFRRRLEELRFTCDVWAMPEGTAFFGGEPLLRVEGPLIEAQLVETRLLSVLNHASAIASKAARFAWAARPASVVEFGARRAHPDAAVDAARAAYIGGCDGTSNLEAARRFGIPIFGTAAHSFTMSHESELEAFRSYIETFPDTSTLLIDTYDTLEGARRAAAVGGERLRGVRLDSGNLEVLAFGVRRILDDAGLSEARIVVSGDLDENVVQRLLSRGAPIDVFGVGTRLTVSTDAPALGGVYKLVSIEREGRMEPATKLSEAKIAWPGAKQVYRHRGREGELAFDELGLADEPAPEGAESLLVQVMRGGQRMGEGEPLSASRARAVASVAALPEPVRRIARDRRPARYEVRPTRALVALLEEARANVAAEAGLST</sequence>
<keyword evidence="5 9" id="KW-0436">Ligase</keyword>
<dbReference type="InterPro" id="IPR040727">
    <property type="entry name" value="NAPRTase_N"/>
</dbReference>
<dbReference type="CDD" id="cd01570">
    <property type="entry name" value="NAPRTase_A"/>
    <property type="match status" value="1"/>
</dbReference>